<dbReference type="Gene3D" id="3.90.400.10">
    <property type="entry name" value="Oligo-1,6-glucosidase, Domain 2"/>
    <property type="match status" value="1"/>
</dbReference>
<dbReference type="AlphaFoldDB" id="A0A934X0J8"/>
<dbReference type="InterPro" id="IPR013780">
    <property type="entry name" value="Glyco_hydro_b"/>
</dbReference>
<dbReference type="Pfam" id="PF18962">
    <property type="entry name" value="Por_Secre_tail"/>
    <property type="match status" value="1"/>
</dbReference>
<dbReference type="SUPFAM" id="SSF51011">
    <property type="entry name" value="Glycosyl hydrolase domain"/>
    <property type="match status" value="1"/>
</dbReference>
<dbReference type="Pfam" id="PF00801">
    <property type="entry name" value="PKD"/>
    <property type="match status" value="1"/>
</dbReference>
<dbReference type="Gene3D" id="2.60.40.1180">
    <property type="entry name" value="Golgi alpha-mannosidase II"/>
    <property type="match status" value="1"/>
</dbReference>
<dbReference type="NCBIfam" id="TIGR04183">
    <property type="entry name" value="Por_Secre_tail"/>
    <property type="match status" value="1"/>
</dbReference>
<feature type="chain" id="PRO_5037474294" evidence="2">
    <location>
        <begin position="23"/>
        <end position="925"/>
    </location>
</feature>
<dbReference type="SMART" id="SM00089">
    <property type="entry name" value="PKD"/>
    <property type="match status" value="1"/>
</dbReference>
<dbReference type="InterPro" id="IPR026444">
    <property type="entry name" value="Secre_tail"/>
</dbReference>
<dbReference type="CDD" id="cd11316">
    <property type="entry name" value="AmyAc_bac2_AmyA"/>
    <property type="match status" value="1"/>
</dbReference>
<dbReference type="InterPro" id="IPR006047">
    <property type="entry name" value="GH13_cat_dom"/>
</dbReference>
<dbReference type="InterPro" id="IPR022409">
    <property type="entry name" value="PKD/Chitinase_dom"/>
</dbReference>
<evidence type="ECO:0000259" key="3">
    <source>
        <dbReference type="PROSITE" id="PS50093"/>
    </source>
</evidence>
<keyword evidence="2" id="KW-0732">Signal</keyword>
<reference evidence="4" key="1">
    <citation type="submission" date="2021-01" db="EMBL/GenBank/DDBJ databases">
        <title>Marivirga aurantiaca sp. nov., isolated from intertidal surface sediments.</title>
        <authorList>
            <person name="Zhang M."/>
        </authorList>
    </citation>
    <scope>NUCLEOTIDE SEQUENCE</scope>
    <source>
        <strain evidence="4">S37H4</strain>
    </source>
</reference>
<evidence type="ECO:0000313" key="4">
    <source>
        <dbReference type="EMBL" id="MBK6266708.1"/>
    </source>
</evidence>
<dbReference type="CDD" id="cd00146">
    <property type="entry name" value="PKD"/>
    <property type="match status" value="1"/>
</dbReference>
<dbReference type="GO" id="GO:0009313">
    <property type="term" value="P:oligosaccharide catabolic process"/>
    <property type="evidence" value="ECO:0007669"/>
    <property type="project" value="TreeGrafter"/>
</dbReference>
<dbReference type="PANTHER" id="PTHR10357:SF179">
    <property type="entry name" value="NEUTRAL AND BASIC AMINO ACID TRANSPORT PROTEIN RBAT"/>
    <property type="match status" value="1"/>
</dbReference>
<organism evidence="4 5">
    <name type="scientific">Marivirga aurantiaca</name>
    <dbReference type="NCBI Taxonomy" id="2802615"/>
    <lineage>
        <taxon>Bacteria</taxon>
        <taxon>Pseudomonadati</taxon>
        <taxon>Bacteroidota</taxon>
        <taxon>Cytophagia</taxon>
        <taxon>Cytophagales</taxon>
        <taxon>Marivirgaceae</taxon>
        <taxon>Marivirga</taxon>
    </lineage>
</organism>
<dbReference type="InterPro" id="IPR017853">
    <property type="entry name" value="GH"/>
</dbReference>
<dbReference type="PROSITE" id="PS50093">
    <property type="entry name" value="PKD"/>
    <property type="match status" value="1"/>
</dbReference>
<evidence type="ECO:0000256" key="1">
    <source>
        <dbReference type="ARBA" id="ARBA00008061"/>
    </source>
</evidence>
<dbReference type="Proteomes" id="UP000611723">
    <property type="component" value="Unassembled WGS sequence"/>
</dbReference>
<gene>
    <name evidence="4" type="ORF">JKA74_16805</name>
</gene>
<evidence type="ECO:0000256" key="2">
    <source>
        <dbReference type="SAM" id="SignalP"/>
    </source>
</evidence>
<dbReference type="SUPFAM" id="SSF51445">
    <property type="entry name" value="(Trans)glycosidases"/>
    <property type="match status" value="1"/>
</dbReference>
<sequence length="925" mass="104029">MENSIQKLLPVVLLLVFHTAFSQSTSVTFKVNMNEQVALEKFDPATEFVDIAGSFNNWGAPNGLLLSDEDNDGIYTANQILSVGEGIELKARINGEWNGREEFSVGGSNRQLTIEENAIIEFWYNDELPDNILQVNISASTNFGLPGEVIQFTDQSNGNPISWEWSFPNGTPSTSNDQNPIVTYANEGKYDVSLTIANEEGETISKIFENYITIGTQDTYWWNDAVFYEIFVRSFYDADGDGIGDFKGLTEKLDYLNDGNPATQQDLGITGIWLMPIQQSPSYHGYDVTDYRSIENDYGSNEDFKAFIAAAHERGIKVIIDYVMNHSSTEHPWFIDSENSTNNKREWYVWEDTSPGDTGPWGQNVWHQSNGDYYYGLFWGGMPDLNYETPAVKEEMFDIASFWLEEMNIDGFRLDAVKYIYETEAGLEDTEETFQFWKDFRTHYKSVNPDAFAVGEAWSATEKAKKYVDSDGLDYVFEFDLAGNILGAVNNGNASGLIAKSEEVMGSYPYLQFGSFLTNHDMDRVMNVLGENEDKARQAAELLFSLPGIPYIYYGEEIGMLGAKPDEDIRLPLQWSSASHAGFTNGTPWRAPKADFTDKNIQNQQIDPQSLWRSYHQLISTRNSQIALRRGNYRTVETGDNGVYSFLRQYENEHVLVVANVSGSPKTGVQISSTNSGIAAGEYQLVDLLSGESESIIVQAGSSFTHQLNEIPAQTTRIYKLLDEENILTNVELMVDMNDMIESESFDPQTETVILISNQNDFGSDEKELVDEDGDGIYKVILNDKKIGSAFEYKYGINLIGNGREEFPESDYLRTYRLKESENAALDIYNQKGSAITSVEKPESEKLAFMLFPNPADNFITIQWEASRTKLINYQIIDATGKVSAKGVISASANKINVANLPQGLYIFQLKTNNDVFSQKFIIGK</sequence>
<dbReference type="SMART" id="SM00642">
    <property type="entry name" value="Aamy"/>
    <property type="match status" value="1"/>
</dbReference>
<dbReference type="InterPro" id="IPR045857">
    <property type="entry name" value="O16G_dom_2"/>
</dbReference>
<dbReference type="EMBL" id="JAEQBW010000010">
    <property type="protein sequence ID" value="MBK6266708.1"/>
    <property type="molecule type" value="Genomic_DNA"/>
</dbReference>
<dbReference type="Pfam" id="PF00128">
    <property type="entry name" value="Alpha-amylase"/>
    <property type="match status" value="1"/>
</dbReference>
<feature type="domain" description="PKD" evidence="3">
    <location>
        <begin position="133"/>
        <end position="205"/>
    </location>
</feature>
<dbReference type="Gene3D" id="3.20.20.80">
    <property type="entry name" value="Glycosidases"/>
    <property type="match status" value="1"/>
</dbReference>
<comment type="caution">
    <text evidence="4">The sequence shown here is derived from an EMBL/GenBank/DDBJ whole genome shotgun (WGS) entry which is preliminary data.</text>
</comment>
<comment type="similarity">
    <text evidence="1">Belongs to the glycosyl hydrolase 13 family.</text>
</comment>
<dbReference type="InterPro" id="IPR000601">
    <property type="entry name" value="PKD_dom"/>
</dbReference>
<dbReference type="InterPro" id="IPR013783">
    <property type="entry name" value="Ig-like_fold"/>
</dbReference>
<protein>
    <submittedName>
        <fullName evidence="4">T9SS type A sorting domain-containing protein</fullName>
    </submittedName>
</protein>
<accession>A0A934X0J8</accession>
<dbReference type="Gene3D" id="2.60.40.10">
    <property type="entry name" value="Immunoglobulins"/>
    <property type="match status" value="2"/>
</dbReference>
<name>A0A934X0J8_9BACT</name>
<dbReference type="SUPFAM" id="SSF49299">
    <property type="entry name" value="PKD domain"/>
    <property type="match status" value="1"/>
</dbReference>
<dbReference type="RefSeq" id="WP_201432395.1">
    <property type="nucleotide sequence ID" value="NZ_JAEQBW010000010.1"/>
</dbReference>
<dbReference type="PANTHER" id="PTHR10357">
    <property type="entry name" value="ALPHA-AMYLASE FAMILY MEMBER"/>
    <property type="match status" value="1"/>
</dbReference>
<proteinExistence type="inferred from homology"/>
<dbReference type="GO" id="GO:0004556">
    <property type="term" value="F:alpha-amylase activity"/>
    <property type="evidence" value="ECO:0007669"/>
    <property type="project" value="TreeGrafter"/>
</dbReference>
<feature type="signal peptide" evidence="2">
    <location>
        <begin position="1"/>
        <end position="22"/>
    </location>
</feature>
<keyword evidence="5" id="KW-1185">Reference proteome</keyword>
<dbReference type="InterPro" id="IPR035986">
    <property type="entry name" value="PKD_dom_sf"/>
</dbReference>
<evidence type="ECO:0000313" key="5">
    <source>
        <dbReference type="Proteomes" id="UP000611723"/>
    </source>
</evidence>